<keyword evidence="3 7" id="KW-0645">Protease</keyword>
<evidence type="ECO:0000256" key="1">
    <source>
        <dbReference type="ARBA" id="ARBA00007039"/>
    </source>
</evidence>
<evidence type="ECO:0000256" key="2">
    <source>
        <dbReference type="ARBA" id="ARBA00022490"/>
    </source>
</evidence>
<dbReference type="Pfam" id="PF00574">
    <property type="entry name" value="CLP_protease"/>
    <property type="match status" value="1"/>
</dbReference>
<dbReference type="GO" id="GO:0004252">
    <property type="term" value="F:serine-type endopeptidase activity"/>
    <property type="evidence" value="ECO:0007669"/>
    <property type="project" value="InterPro"/>
</dbReference>
<organism evidence="7">
    <name type="scientific">candidate division CPR1 bacterium ADurb.Bin160</name>
    <dbReference type="NCBI Taxonomy" id="1852826"/>
    <lineage>
        <taxon>Bacteria</taxon>
        <taxon>candidate division CPR1</taxon>
    </lineage>
</organism>
<keyword evidence="5" id="KW-0720">Serine protease</keyword>
<dbReference type="InterPro" id="IPR001907">
    <property type="entry name" value="ClpP"/>
</dbReference>
<sequence>MKKNNKYKKNIMASKQEEAYIESSSGDEAADVAMPSKNLNVIYSLNNHLYYYKDIDNEGAALFCKTITEMYYNTISNMLITGLTDPVIEIHINSEGGDAASSFAMVSIIEKVKRGFGPVPVPMKVITHVEGESCSGGSIMSVVGTERTISKYSYMLIHKATSGFIGKNEEMKDHVKNIDLLDSFMKDIYKKNSKMPDEVLDEIMNKDIFLSPEQCLEYGLVDRIV</sequence>
<dbReference type="GO" id="GO:0006515">
    <property type="term" value="P:protein quality control for misfolded or incompletely synthesized proteins"/>
    <property type="evidence" value="ECO:0007669"/>
    <property type="project" value="TreeGrafter"/>
</dbReference>
<dbReference type="Gene3D" id="3.90.226.10">
    <property type="entry name" value="2-enoyl-CoA Hydratase, Chain A, domain 1"/>
    <property type="match status" value="1"/>
</dbReference>
<dbReference type="AlphaFoldDB" id="A0A1V5ZJX2"/>
<dbReference type="PANTHER" id="PTHR10381">
    <property type="entry name" value="ATP-DEPENDENT CLP PROTEASE PROTEOLYTIC SUBUNIT"/>
    <property type="match status" value="1"/>
</dbReference>
<accession>A0A1V5ZJX2</accession>
<dbReference type="Proteomes" id="UP000485621">
    <property type="component" value="Unassembled WGS sequence"/>
</dbReference>
<name>A0A1V5ZJX2_9BACT</name>
<keyword evidence="2" id="KW-0963">Cytoplasm</keyword>
<evidence type="ECO:0000256" key="4">
    <source>
        <dbReference type="ARBA" id="ARBA00022801"/>
    </source>
</evidence>
<evidence type="ECO:0000313" key="7">
    <source>
        <dbReference type="EMBL" id="OQB40513.1"/>
    </source>
</evidence>
<dbReference type="InterPro" id="IPR023562">
    <property type="entry name" value="ClpP/TepA"/>
</dbReference>
<dbReference type="PANTHER" id="PTHR10381:SF70">
    <property type="entry name" value="ATP-DEPENDENT CLP PROTEASE PROTEOLYTIC SUBUNIT"/>
    <property type="match status" value="1"/>
</dbReference>
<dbReference type="PRINTS" id="PR00127">
    <property type="entry name" value="CLPPROTEASEP"/>
</dbReference>
<dbReference type="SUPFAM" id="SSF52096">
    <property type="entry name" value="ClpP/crotonase"/>
    <property type="match status" value="1"/>
</dbReference>
<protein>
    <recommendedName>
        <fullName evidence="6">ATP-dependent Clp protease proteolytic subunit</fullName>
    </recommendedName>
</protein>
<dbReference type="GO" id="GO:0004176">
    <property type="term" value="F:ATP-dependent peptidase activity"/>
    <property type="evidence" value="ECO:0007669"/>
    <property type="project" value="InterPro"/>
</dbReference>
<comment type="caution">
    <text evidence="7">The sequence shown here is derived from an EMBL/GenBank/DDBJ whole genome shotgun (WGS) entry which is preliminary data.</text>
</comment>
<reference evidence="7" key="1">
    <citation type="submission" date="2017-02" db="EMBL/GenBank/DDBJ databases">
        <title>Delving into the versatile metabolic prowess of the omnipresent phylum Bacteroidetes.</title>
        <authorList>
            <person name="Nobu M.K."/>
            <person name="Mei R."/>
            <person name="Narihiro T."/>
            <person name="Kuroda K."/>
            <person name="Liu W.-T."/>
        </authorList>
    </citation>
    <scope>NUCLEOTIDE SEQUENCE</scope>
    <source>
        <strain evidence="7">ADurb.Bin160</strain>
    </source>
</reference>
<keyword evidence="4 7" id="KW-0378">Hydrolase</keyword>
<evidence type="ECO:0000256" key="6">
    <source>
        <dbReference type="RuleBase" id="RU003567"/>
    </source>
</evidence>
<evidence type="ECO:0000256" key="5">
    <source>
        <dbReference type="ARBA" id="ARBA00022825"/>
    </source>
</evidence>
<gene>
    <name evidence="7" type="primary">clpP_2</name>
    <name evidence="7" type="ORF">BWY04_01313</name>
</gene>
<dbReference type="GO" id="GO:0009368">
    <property type="term" value="C:endopeptidase Clp complex"/>
    <property type="evidence" value="ECO:0007669"/>
    <property type="project" value="TreeGrafter"/>
</dbReference>
<proteinExistence type="inferred from homology"/>
<dbReference type="EMBL" id="MWDB01000041">
    <property type="protein sequence ID" value="OQB40513.1"/>
    <property type="molecule type" value="Genomic_DNA"/>
</dbReference>
<dbReference type="InterPro" id="IPR029045">
    <property type="entry name" value="ClpP/crotonase-like_dom_sf"/>
</dbReference>
<dbReference type="GO" id="GO:0051117">
    <property type="term" value="F:ATPase binding"/>
    <property type="evidence" value="ECO:0007669"/>
    <property type="project" value="TreeGrafter"/>
</dbReference>
<evidence type="ECO:0000256" key="3">
    <source>
        <dbReference type="ARBA" id="ARBA00022670"/>
    </source>
</evidence>
<comment type="similarity">
    <text evidence="1 6">Belongs to the peptidase S14 family.</text>
</comment>